<name>A0A418WHL9_9PROT</name>
<dbReference type="PANTHER" id="PTHR35401:SF1">
    <property type="entry name" value="CYTOPLASMIC PROTEIN"/>
    <property type="match status" value="1"/>
</dbReference>
<reference evidence="7 8" key="1">
    <citation type="submission" date="2018-09" db="EMBL/GenBank/DDBJ databases">
        <authorList>
            <person name="Zhu H."/>
        </authorList>
    </citation>
    <scope>NUCLEOTIDE SEQUENCE [LARGE SCALE GENOMIC DNA]</scope>
    <source>
        <strain evidence="7 8">K1W22B-8</strain>
    </source>
</reference>
<dbReference type="Gene3D" id="1.20.5.780">
    <property type="entry name" value="Single helix bin"/>
    <property type="match status" value="1"/>
</dbReference>
<keyword evidence="4" id="KW-0238">DNA-binding</keyword>
<keyword evidence="1" id="KW-0678">Repressor</keyword>
<organism evidence="7 8">
    <name type="scientific">Oleomonas cavernae</name>
    <dbReference type="NCBI Taxonomy" id="2320859"/>
    <lineage>
        <taxon>Bacteria</taxon>
        <taxon>Pseudomonadati</taxon>
        <taxon>Pseudomonadota</taxon>
        <taxon>Alphaproteobacteria</taxon>
        <taxon>Acetobacterales</taxon>
        <taxon>Acetobacteraceae</taxon>
        <taxon>Oleomonas</taxon>
    </lineage>
</organism>
<evidence type="ECO:0000256" key="6">
    <source>
        <dbReference type="ARBA" id="ARBA00049988"/>
    </source>
</evidence>
<evidence type="ECO:0000256" key="4">
    <source>
        <dbReference type="ARBA" id="ARBA00023125"/>
    </source>
</evidence>
<dbReference type="SUPFAM" id="SSF47598">
    <property type="entry name" value="Ribbon-helix-helix"/>
    <property type="match status" value="1"/>
</dbReference>
<evidence type="ECO:0000313" key="7">
    <source>
        <dbReference type="EMBL" id="RJF89495.1"/>
    </source>
</evidence>
<evidence type="ECO:0000256" key="3">
    <source>
        <dbReference type="ARBA" id="ARBA00023015"/>
    </source>
</evidence>
<dbReference type="EMBL" id="QYUK01000011">
    <property type="protein sequence ID" value="RJF89495.1"/>
    <property type="molecule type" value="Genomic_DNA"/>
</dbReference>
<keyword evidence="3" id="KW-0805">Transcription regulation</keyword>
<proteinExistence type="inferred from homology"/>
<dbReference type="AlphaFoldDB" id="A0A418WHL9"/>
<dbReference type="InterPro" id="IPR014795">
    <property type="entry name" value="TacA_1-like"/>
</dbReference>
<dbReference type="GO" id="GO:0006355">
    <property type="term" value="P:regulation of DNA-templated transcription"/>
    <property type="evidence" value="ECO:0007669"/>
    <property type="project" value="InterPro"/>
</dbReference>
<dbReference type="PANTHER" id="PTHR35401">
    <property type="entry name" value="COPG FAMILY HELIX-TURN-HELIX PROTEIN-RELATED-RELATED"/>
    <property type="match status" value="1"/>
</dbReference>
<dbReference type="Pfam" id="PF08681">
    <property type="entry name" value="TacA1"/>
    <property type="match status" value="1"/>
</dbReference>
<dbReference type="GO" id="GO:0003677">
    <property type="term" value="F:DNA binding"/>
    <property type="evidence" value="ECO:0007669"/>
    <property type="project" value="UniProtKB-KW"/>
</dbReference>
<dbReference type="RefSeq" id="WP_119781455.1">
    <property type="nucleotide sequence ID" value="NZ_QYUK01000011.1"/>
</dbReference>
<gene>
    <name evidence="7" type="ORF">D3874_23055</name>
</gene>
<dbReference type="InterPro" id="IPR010985">
    <property type="entry name" value="Ribbon_hlx_hlx"/>
</dbReference>
<sequence length="98" mass="10727">MPRAQDKKDHPLSMRLPEADIALIDRAAGLHGRSRTDFVRDAAVRAAEAVLMETLPIRMSADGFTAFIAALSGPATPVPALVEVLRRPAPWERQTLQE</sequence>
<keyword evidence="8" id="KW-1185">Reference proteome</keyword>
<dbReference type="OrthoDB" id="7359199at2"/>
<evidence type="ECO:0000256" key="1">
    <source>
        <dbReference type="ARBA" id="ARBA00022491"/>
    </source>
</evidence>
<comment type="similarity">
    <text evidence="6">Belongs to the TacA antitoxin family.</text>
</comment>
<protein>
    <submittedName>
        <fullName evidence="7">DUF1778 domain-containing protein</fullName>
    </submittedName>
</protein>
<evidence type="ECO:0000256" key="2">
    <source>
        <dbReference type="ARBA" id="ARBA00022649"/>
    </source>
</evidence>
<evidence type="ECO:0000313" key="8">
    <source>
        <dbReference type="Proteomes" id="UP000284605"/>
    </source>
</evidence>
<comment type="caution">
    <text evidence="7">The sequence shown here is derived from an EMBL/GenBank/DDBJ whole genome shotgun (WGS) entry which is preliminary data.</text>
</comment>
<evidence type="ECO:0000256" key="5">
    <source>
        <dbReference type="ARBA" id="ARBA00023163"/>
    </source>
</evidence>
<keyword evidence="2" id="KW-1277">Toxin-antitoxin system</keyword>
<accession>A0A418WHL9</accession>
<dbReference type="Proteomes" id="UP000284605">
    <property type="component" value="Unassembled WGS sequence"/>
</dbReference>
<keyword evidence="5" id="KW-0804">Transcription</keyword>